<protein>
    <submittedName>
        <fullName evidence="1">Uncharacterized protein</fullName>
    </submittedName>
</protein>
<reference evidence="1" key="1">
    <citation type="submission" date="2019-06" db="EMBL/GenBank/DDBJ databases">
        <authorList>
            <person name="Zheng W."/>
        </authorList>
    </citation>
    <scope>NUCLEOTIDE SEQUENCE</scope>
    <source>
        <strain evidence="1">QDHG01</strain>
    </source>
</reference>
<sequence>MWSFETFFKMARLNKNEKGYICLIIEYNFLLKDAWDEVTLPRIIGLILKRKLKIEEIQVTIKCLHENCIKNLELLLKIFSHTLKSFKIQQSGDERKYRVQFAPSILPPQVKRVGIKLINQKQLEIIEPIKTDRVYFSCENQSDSELLKNLQPKRAMLLELKKKDIEPYLKHFSSLEDYDPIKRKISKLFLIVNSTKSEELNEDQLQVMNNLNIILLDNFVGKLDQNAIKLASMHFPEDVKNYLNQFQFRSKSQAVEGIQSVENKYVELKDAWDIIIKDWGGQDNVLISLTPKSMVNLPNISQLSNLLNRIETLQKEGTTKQIIMDLKISEEIMRAEIKMQFQQNQFAKKSIQFEVSDMPIGENGLQCTSDFIAAFSQLESYDDLTLSAEIDSYSSLNKMIELSNKVLALKGKALQKLTVQFRFNYHIEESEEVYDNDKIINEFDKLKNIVSNCKNLEELSIQAYSEFDIVPTLIFLALDNNLPNLKVLTLPKTFTEFSDVSDALLTFPASKLSTSLQAIKIVNMVRPQIHSAGETYKTLVTALLPHLNSGQKIEIEPMYDTFDIEDYDMLVGICEPHILIKGRVNIESQLLQKYKERQWTPLKKLIIVADLMEKVSDLNPIE</sequence>
<name>A0A8J8NE32_HALGN</name>
<dbReference type="AlphaFoldDB" id="A0A8J8NE32"/>
<gene>
    <name evidence="1" type="ORF">FGO68_gene4601</name>
</gene>
<evidence type="ECO:0000313" key="2">
    <source>
        <dbReference type="Proteomes" id="UP000785679"/>
    </source>
</evidence>
<dbReference type="SUPFAM" id="SSF52058">
    <property type="entry name" value="L domain-like"/>
    <property type="match status" value="1"/>
</dbReference>
<keyword evidence="2" id="KW-1185">Reference proteome</keyword>
<dbReference type="EMBL" id="RRYP01018699">
    <property type="protein sequence ID" value="TNV73522.1"/>
    <property type="molecule type" value="Genomic_DNA"/>
</dbReference>
<proteinExistence type="predicted"/>
<organism evidence="1 2">
    <name type="scientific">Halteria grandinella</name>
    <dbReference type="NCBI Taxonomy" id="5974"/>
    <lineage>
        <taxon>Eukaryota</taxon>
        <taxon>Sar</taxon>
        <taxon>Alveolata</taxon>
        <taxon>Ciliophora</taxon>
        <taxon>Intramacronucleata</taxon>
        <taxon>Spirotrichea</taxon>
        <taxon>Stichotrichia</taxon>
        <taxon>Sporadotrichida</taxon>
        <taxon>Halteriidae</taxon>
        <taxon>Halteria</taxon>
    </lineage>
</organism>
<comment type="caution">
    <text evidence="1">The sequence shown here is derived from an EMBL/GenBank/DDBJ whole genome shotgun (WGS) entry which is preliminary data.</text>
</comment>
<accession>A0A8J8NE32</accession>
<dbReference type="Proteomes" id="UP000785679">
    <property type="component" value="Unassembled WGS sequence"/>
</dbReference>
<evidence type="ECO:0000313" key="1">
    <source>
        <dbReference type="EMBL" id="TNV73522.1"/>
    </source>
</evidence>